<evidence type="ECO:0000256" key="1">
    <source>
        <dbReference type="ARBA" id="ARBA00004651"/>
    </source>
</evidence>
<feature type="transmembrane region" description="Helical" evidence="8">
    <location>
        <begin position="129"/>
        <end position="152"/>
    </location>
</feature>
<dbReference type="GO" id="GO:0005886">
    <property type="term" value="C:plasma membrane"/>
    <property type="evidence" value="ECO:0007669"/>
    <property type="project" value="UniProtKB-SubCell"/>
</dbReference>
<feature type="domain" description="ABC transmembrane type-1" evidence="9">
    <location>
        <begin position="59"/>
        <end position="250"/>
    </location>
</feature>
<evidence type="ECO:0000313" key="11">
    <source>
        <dbReference type="EMBL" id="HHP04684.1"/>
    </source>
</evidence>
<dbReference type="InterPro" id="IPR035906">
    <property type="entry name" value="MetI-like_sf"/>
</dbReference>
<evidence type="ECO:0000256" key="3">
    <source>
        <dbReference type="ARBA" id="ARBA00022448"/>
    </source>
</evidence>
<dbReference type="Pfam" id="PF00528">
    <property type="entry name" value="BPD_transp_1"/>
    <property type="match status" value="1"/>
</dbReference>
<comment type="similarity">
    <text evidence="2">Belongs to the binding-protein-dependent transport system permease family. CysTW subfamily.</text>
</comment>
<keyword evidence="6 8" id="KW-1133">Transmembrane helix</keyword>
<evidence type="ECO:0000313" key="10">
    <source>
        <dbReference type="EMBL" id="HEB48644.1"/>
    </source>
</evidence>
<dbReference type="AlphaFoldDB" id="A0A7C1T6U2"/>
<evidence type="ECO:0000256" key="2">
    <source>
        <dbReference type="ARBA" id="ARBA00007069"/>
    </source>
</evidence>
<dbReference type="PANTHER" id="PTHR42929">
    <property type="entry name" value="INNER MEMBRANE ABC TRANSPORTER PERMEASE PROTEIN YDCU-RELATED-RELATED"/>
    <property type="match status" value="1"/>
</dbReference>
<accession>A0A7C1T6U2</accession>
<feature type="transmembrane region" description="Helical" evidence="8">
    <location>
        <begin position="173"/>
        <end position="195"/>
    </location>
</feature>
<dbReference type="InterPro" id="IPR000515">
    <property type="entry name" value="MetI-like"/>
</dbReference>
<dbReference type="Gene3D" id="1.10.3720.10">
    <property type="entry name" value="MetI-like"/>
    <property type="match status" value="1"/>
</dbReference>
<feature type="transmembrane region" description="Helical" evidence="8">
    <location>
        <begin position="232"/>
        <end position="251"/>
    </location>
</feature>
<keyword evidence="4" id="KW-1003">Cell membrane</keyword>
<dbReference type="PROSITE" id="PS50928">
    <property type="entry name" value="ABC_TM1"/>
    <property type="match status" value="1"/>
</dbReference>
<dbReference type="CDD" id="cd06261">
    <property type="entry name" value="TM_PBP2"/>
    <property type="match status" value="1"/>
</dbReference>
<protein>
    <submittedName>
        <fullName evidence="10">ABC transporter permease</fullName>
    </submittedName>
</protein>
<keyword evidence="7 8" id="KW-0472">Membrane</keyword>
<comment type="subcellular location">
    <subcellularLocation>
        <location evidence="1 8">Cell membrane</location>
        <topology evidence="1 8">Multi-pass membrane protein</topology>
    </subcellularLocation>
</comment>
<evidence type="ECO:0000259" key="9">
    <source>
        <dbReference type="PROSITE" id="PS50928"/>
    </source>
</evidence>
<keyword evidence="5 8" id="KW-0812">Transmembrane</keyword>
<dbReference type="EMBL" id="DSKP01000084">
    <property type="protein sequence ID" value="HEB48644.1"/>
    <property type="molecule type" value="Genomic_DNA"/>
</dbReference>
<evidence type="ECO:0000256" key="7">
    <source>
        <dbReference type="ARBA" id="ARBA00023136"/>
    </source>
</evidence>
<keyword evidence="3 8" id="KW-0813">Transport</keyword>
<evidence type="ECO:0000256" key="5">
    <source>
        <dbReference type="ARBA" id="ARBA00022692"/>
    </source>
</evidence>
<proteinExistence type="inferred from homology"/>
<comment type="caution">
    <text evidence="10">The sequence shown here is derived from an EMBL/GenBank/DDBJ whole genome shotgun (WGS) entry which is preliminary data.</text>
</comment>
<evidence type="ECO:0000256" key="8">
    <source>
        <dbReference type="RuleBase" id="RU363032"/>
    </source>
</evidence>
<dbReference type="EMBL" id="DRZM01000090">
    <property type="protein sequence ID" value="HHP04684.1"/>
    <property type="molecule type" value="Genomic_DNA"/>
</dbReference>
<evidence type="ECO:0000256" key="6">
    <source>
        <dbReference type="ARBA" id="ARBA00022989"/>
    </source>
</evidence>
<feature type="transmembrane region" description="Helical" evidence="8">
    <location>
        <begin position="97"/>
        <end position="117"/>
    </location>
</feature>
<reference evidence="10" key="1">
    <citation type="journal article" date="2020" name="mSystems">
        <title>Genome- and Community-Level Interaction Insights into Carbon Utilization and Element Cycling Functions of Hydrothermarchaeota in Hydrothermal Sediment.</title>
        <authorList>
            <person name="Zhou Z."/>
            <person name="Liu Y."/>
            <person name="Xu W."/>
            <person name="Pan J."/>
            <person name="Luo Z.H."/>
            <person name="Li M."/>
        </authorList>
    </citation>
    <scope>NUCLEOTIDE SEQUENCE [LARGE SCALE GENOMIC DNA]</scope>
    <source>
        <strain evidence="11">SpSt-1125</strain>
        <strain evidence="10">SpSt-25</strain>
    </source>
</reference>
<sequence>MSRRAPLPSALVLLAAVPLAYVLATFYLPLLVMLAESLKPQGLSLYVYVLFNPDYAAIMAYSLVLAVVTTASTFLVALPAAYYLSFHVEDEKRKSRLLAAFTVPMLVNFLLKAYALMNVLSVLGLANTYLGMVVGMVYEYLPYMLLPLFSSFERVERRLLEAAQALGARSHHTFLRVVLPLSLPGIASGVALVFLMSFTEFIVPAMLGGVYGYTMGYLIWDLFLKYRNWPVGSALAFMVTLVSLAIVYFYTRWGLGYEA</sequence>
<feature type="transmembrane region" description="Helical" evidence="8">
    <location>
        <begin position="55"/>
        <end position="85"/>
    </location>
</feature>
<dbReference type="SUPFAM" id="SSF161098">
    <property type="entry name" value="MetI-like"/>
    <property type="match status" value="1"/>
</dbReference>
<evidence type="ECO:0000256" key="4">
    <source>
        <dbReference type="ARBA" id="ARBA00022475"/>
    </source>
</evidence>
<dbReference type="PANTHER" id="PTHR42929:SF1">
    <property type="entry name" value="INNER MEMBRANE ABC TRANSPORTER PERMEASE PROTEIN YDCU-RELATED"/>
    <property type="match status" value="1"/>
</dbReference>
<name>A0A7C1T6U2_THEPE</name>
<feature type="transmembrane region" description="Helical" evidence="8">
    <location>
        <begin position="12"/>
        <end position="35"/>
    </location>
</feature>
<gene>
    <name evidence="11" type="ORF">ENM88_02915</name>
    <name evidence="10" type="ORF">ENP77_02470</name>
</gene>
<feature type="transmembrane region" description="Helical" evidence="8">
    <location>
        <begin position="201"/>
        <end position="220"/>
    </location>
</feature>
<organism evidence="10">
    <name type="scientific">Thermofilum pendens</name>
    <dbReference type="NCBI Taxonomy" id="2269"/>
    <lineage>
        <taxon>Archaea</taxon>
        <taxon>Thermoproteota</taxon>
        <taxon>Thermoprotei</taxon>
        <taxon>Thermofilales</taxon>
        <taxon>Thermofilaceae</taxon>
        <taxon>Thermofilum</taxon>
    </lineage>
</organism>
<dbReference type="GO" id="GO:0055085">
    <property type="term" value="P:transmembrane transport"/>
    <property type="evidence" value="ECO:0007669"/>
    <property type="project" value="InterPro"/>
</dbReference>